<dbReference type="EMBL" id="OVTA01000039">
    <property type="protein sequence ID" value="SPS00386.1"/>
    <property type="molecule type" value="Genomic_DNA"/>
</dbReference>
<evidence type="ECO:0000259" key="2">
    <source>
        <dbReference type="Pfam" id="PF01370"/>
    </source>
</evidence>
<evidence type="ECO:0000256" key="1">
    <source>
        <dbReference type="SAM" id="Phobius"/>
    </source>
</evidence>
<keyword evidence="1" id="KW-0812">Transmembrane</keyword>
<sequence>MLVLGASGFIGRHACAAMLAEGFHVIAGVRRVPAHDAPEAPHSGHACTASEFRAVDFARMTAAGDWAPLLADVDAVVNLVGIFRETATQRFDVLHRAAPQALFDACQRQRVRLVVQMSALGADEHALTDFHRSKRTADQHLLGLGIDAVVLQPSLVFGADGTSAQLFCALATLPWLALPGGGGQPVQPVHVDDVAQAIVALLAEWGGQRGGQRGGQTPWRSGRLALVGPAPMPLAGYLQALRHGLGLRGKAWLLPLPRALARALMPLAERATGGVLGRDALTMLDQGSVADPSGLARVLGRPPRAVPAFIPPGLRGALRAQALQRWIHPLLRWSLAFVWIVTAAVSLGLYPVADSYALLARAGVPAALQPLALYGAALLDLALGVLCVLPRRPRWLWLVQIALILGYTAIISVRLPEYWLHPYGPLSKNVPMLAVLWWLHLTEERAWTMSR</sequence>
<evidence type="ECO:0000313" key="3">
    <source>
        <dbReference type="EMBL" id="SPS00386.1"/>
    </source>
</evidence>
<dbReference type="Pfam" id="PF01370">
    <property type="entry name" value="Epimerase"/>
    <property type="match status" value="1"/>
</dbReference>
<dbReference type="PANTHER" id="PTHR12126">
    <property type="entry name" value="NADH-UBIQUINONE OXIDOREDUCTASE 39 KDA SUBUNIT-RELATED"/>
    <property type="match status" value="1"/>
</dbReference>
<reference evidence="3 4" key="1">
    <citation type="submission" date="2018-01" db="EMBL/GenBank/DDBJ databases">
        <authorList>
            <person name="Gaut B.S."/>
            <person name="Morton B.R."/>
            <person name="Clegg M.T."/>
            <person name="Duvall M.R."/>
        </authorList>
    </citation>
    <scope>NUCLEOTIDE SEQUENCE [LARGE SCALE GENOMIC DNA]</scope>
    <source>
        <strain evidence="3">Cupriavidus taiwanensis cmp 52</strain>
    </source>
</reference>
<evidence type="ECO:0000313" key="4">
    <source>
        <dbReference type="Proteomes" id="UP000256805"/>
    </source>
</evidence>
<dbReference type="Proteomes" id="UP000256805">
    <property type="component" value="Unassembled WGS sequence"/>
</dbReference>
<keyword evidence="1" id="KW-1133">Transmembrane helix</keyword>
<feature type="domain" description="NAD-dependent epimerase/dehydratase" evidence="2">
    <location>
        <begin position="1"/>
        <end position="204"/>
    </location>
</feature>
<accession>A0A375J9X3</accession>
<dbReference type="InterPro" id="IPR036291">
    <property type="entry name" value="NAD(P)-bd_dom_sf"/>
</dbReference>
<proteinExistence type="predicted"/>
<protein>
    <submittedName>
        <fullName evidence="3">Putative nucleoside-diphosphate-sugar epimerase putative membrane protein</fullName>
    </submittedName>
</protein>
<gene>
    <name evidence="3" type="ORF">CBM2634_B160272</name>
</gene>
<name>A0A375J9X3_9BURK</name>
<dbReference type="InterPro" id="IPR025695">
    <property type="entry name" value="DoxX-like"/>
</dbReference>
<feature type="transmembrane region" description="Helical" evidence="1">
    <location>
        <begin position="396"/>
        <end position="416"/>
    </location>
</feature>
<dbReference type="GO" id="GO:0044877">
    <property type="term" value="F:protein-containing complex binding"/>
    <property type="evidence" value="ECO:0007669"/>
    <property type="project" value="TreeGrafter"/>
</dbReference>
<dbReference type="Pfam" id="PF13781">
    <property type="entry name" value="DoxX_3"/>
    <property type="match status" value="1"/>
</dbReference>
<dbReference type="InterPro" id="IPR001509">
    <property type="entry name" value="Epimerase_deHydtase"/>
</dbReference>
<organism evidence="3 4">
    <name type="scientific">Cupriavidus taiwanensis</name>
    <dbReference type="NCBI Taxonomy" id="164546"/>
    <lineage>
        <taxon>Bacteria</taxon>
        <taxon>Pseudomonadati</taxon>
        <taxon>Pseudomonadota</taxon>
        <taxon>Betaproteobacteria</taxon>
        <taxon>Burkholderiales</taxon>
        <taxon>Burkholderiaceae</taxon>
        <taxon>Cupriavidus</taxon>
    </lineage>
</organism>
<dbReference type="SUPFAM" id="SSF51735">
    <property type="entry name" value="NAD(P)-binding Rossmann-fold domains"/>
    <property type="match status" value="1"/>
</dbReference>
<dbReference type="PANTHER" id="PTHR12126:SF11">
    <property type="entry name" value="NADH DEHYDROGENASE [UBIQUINONE] 1 ALPHA SUBCOMPLEX SUBUNIT 9, MITOCHONDRIAL"/>
    <property type="match status" value="1"/>
</dbReference>
<dbReference type="InterPro" id="IPR051207">
    <property type="entry name" value="ComplexI_NDUFA9_subunit"/>
</dbReference>
<feature type="transmembrane region" description="Helical" evidence="1">
    <location>
        <begin position="371"/>
        <end position="389"/>
    </location>
</feature>
<feature type="transmembrane region" description="Helical" evidence="1">
    <location>
        <begin position="330"/>
        <end position="351"/>
    </location>
</feature>
<feature type="transmembrane region" description="Helical" evidence="1">
    <location>
        <begin position="422"/>
        <end position="441"/>
    </location>
</feature>
<keyword evidence="1" id="KW-0472">Membrane</keyword>
<dbReference type="Gene3D" id="3.40.50.720">
    <property type="entry name" value="NAD(P)-binding Rossmann-like Domain"/>
    <property type="match status" value="1"/>
</dbReference>
<dbReference type="AlphaFoldDB" id="A0A375J9X3"/>